<dbReference type="PANTHER" id="PTHR43844:SF2">
    <property type="entry name" value="SYNTHASE, VITAMIN-B12 INDEPENDENT, PUTATIVE (AFU_ORTHOLOGUE AFUA_3G12060)-RELATED"/>
    <property type="match status" value="1"/>
</dbReference>
<evidence type="ECO:0000313" key="3">
    <source>
        <dbReference type="Proteomes" id="UP000198348"/>
    </source>
</evidence>
<gene>
    <name evidence="2" type="ORF">SAMN06265360_113138</name>
</gene>
<dbReference type="GO" id="GO:0032259">
    <property type="term" value="P:methylation"/>
    <property type="evidence" value="ECO:0007669"/>
    <property type="project" value="UniProtKB-KW"/>
</dbReference>
<dbReference type="PANTHER" id="PTHR43844">
    <property type="entry name" value="METHIONINE SYNTHASE"/>
    <property type="match status" value="1"/>
</dbReference>
<dbReference type="RefSeq" id="WP_089302080.1">
    <property type="nucleotide sequence ID" value="NZ_FZNW01000013.1"/>
</dbReference>
<dbReference type="SUPFAM" id="SSF51726">
    <property type="entry name" value="UROD/MetE-like"/>
    <property type="match status" value="1"/>
</dbReference>
<dbReference type="Proteomes" id="UP000198348">
    <property type="component" value="Unassembled WGS sequence"/>
</dbReference>
<dbReference type="GO" id="GO:0008270">
    <property type="term" value="F:zinc ion binding"/>
    <property type="evidence" value="ECO:0007669"/>
    <property type="project" value="InterPro"/>
</dbReference>
<keyword evidence="2" id="KW-0489">Methyltransferase</keyword>
<name>A0A238Y646_9PSEU</name>
<keyword evidence="3" id="KW-1185">Reference proteome</keyword>
<dbReference type="GO" id="GO:0009086">
    <property type="term" value="P:methionine biosynthetic process"/>
    <property type="evidence" value="ECO:0007669"/>
    <property type="project" value="InterPro"/>
</dbReference>
<proteinExistence type="predicted"/>
<feature type="domain" description="Cobalamin-independent methionine synthase MetE C-terminal/archaeal" evidence="1">
    <location>
        <begin position="10"/>
        <end position="352"/>
    </location>
</feature>
<dbReference type="EMBL" id="FZNW01000013">
    <property type="protein sequence ID" value="SNR66271.1"/>
    <property type="molecule type" value="Genomic_DNA"/>
</dbReference>
<dbReference type="Pfam" id="PF01717">
    <property type="entry name" value="Meth_synt_2"/>
    <property type="match status" value="1"/>
</dbReference>
<dbReference type="Gene3D" id="3.20.20.210">
    <property type="match status" value="1"/>
</dbReference>
<dbReference type="GO" id="GO:0003871">
    <property type="term" value="F:5-methyltetrahydropteroyltriglutamate-homocysteine S-methyltransferase activity"/>
    <property type="evidence" value="ECO:0007669"/>
    <property type="project" value="InterPro"/>
</dbReference>
<organism evidence="2 3">
    <name type="scientific">Haloechinothrix alba</name>
    <dbReference type="NCBI Taxonomy" id="664784"/>
    <lineage>
        <taxon>Bacteria</taxon>
        <taxon>Bacillati</taxon>
        <taxon>Actinomycetota</taxon>
        <taxon>Actinomycetes</taxon>
        <taxon>Pseudonocardiales</taxon>
        <taxon>Pseudonocardiaceae</taxon>
        <taxon>Haloechinothrix</taxon>
    </lineage>
</organism>
<dbReference type="InterPro" id="IPR038071">
    <property type="entry name" value="UROD/MetE-like_sf"/>
</dbReference>
<keyword evidence="2" id="KW-0808">Transferase</keyword>
<dbReference type="CDD" id="cd03311">
    <property type="entry name" value="CIMS_C_terminal_like"/>
    <property type="match status" value="1"/>
</dbReference>
<dbReference type="OrthoDB" id="244285at2"/>
<protein>
    <submittedName>
        <fullName evidence="2">5-methyltetrahydropteroyltriglutamate--homocysteine methyltransferase</fullName>
    </submittedName>
</protein>
<accession>A0A238Y646</accession>
<dbReference type="InterPro" id="IPR002629">
    <property type="entry name" value="Met_Synth_C/arc"/>
</dbReference>
<evidence type="ECO:0000313" key="2">
    <source>
        <dbReference type="EMBL" id="SNR66271.1"/>
    </source>
</evidence>
<dbReference type="AlphaFoldDB" id="A0A238Y646"/>
<evidence type="ECO:0000259" key="1">
    <source>
        <dbReference type="Pfam" id="PF01717"/>
    </source>
</evidence>
<reference evidence="2 3" key="1">
    <citation type="submission" date="2017-06" db="EMBL/GenBank/DDBJ databases">
        <authorList>
            <person name="Kim H.J."/>
            <person name="Triplett B.A."/>
        </authorList>
    </citation>
    <scope>NUCLEOTIDE SEQUENCE [LARGE SCALE GENOMIC DNA]</scope>
    <source>
        <strain evidence="2 3">DSM 45207</strain>
    </source>
</reference>
<sequence length="386" mass="43415">MKRSVDRVLTTHTGSFERPEDVNEMITARVLGNNVDEDLFEKRVREATAEVVARQVECGIDVVSDGETAKPGYLEYVGDRIDGFDEYIDASEVFRFMDMEPFPEIVYRIYKDTHVKIPVCTRPLSYIGHDQVQRDIDNFKAALSQSQPSEAFMPAVSPGLLAMCSPNRYYKNYDEYVLAIGEVMNAEYRAITDAGLLVQIDAPDLAFGADIRTWMWGEVEERGFRTIQDLHVEALNVALQGISPEQVRMHLCWANYNGPHVNDIPVRDALEPAFKANVCGINFEAANAAHAHEWEVFKDLKVPDGKVIIPGVVDSKIEIVERPELISQRIQTYANLVGQENLIAGVDCGFGTFVNVLMVNPRIAWMKLRNLVEGAQMASDELAKKR</sequence>